<dbReference type="Proteomes" id="UP000054636">
    <property type="component" value="Unassembled WGS sequence"/>
</dbReference>
<evidence type="ECO:0000313" key="4">
    <source>
        <dbReference type="Proteomes" id="UP000054636"/>
    </source>
</evidence>
<evidence type="ECO:0000313" key="3">
    <source>
        <dbReference type="EMBL" id="KUF84843.1"/>
    </source>
</evidence>
<dbReference type="PANTHER" id="PTHR11247:SF8">
    <property type="entry name" value="PALMITOYL-PROTEIN THIOESTERASE 1"/>
    <property type="match status" value="1"/>
</dbReference>
<keyword evidence="2" id="KW-0732">Signal</keyword>
<dbReference type="Pfam" id="PF02089">
    <property type="entry name" value="Palm_thioest"/>
    <property type="match status" value="1"/>
</dbReference>
<keyword evidence="1" id="KW-0378">Hydrolase</keyword>
<evidence type="ECO:0000256" key="2">
    <source>
        <dbReference type="SAM" id="SignalP"/>
    </source>
</evidence>
<proteinExistence type="predicted"/>
<dbReference type="GO" id="GO:0016790">
    <property type="term" value="F:thiolester hydrolase activity"/>
    <property type="evidence" value="ECO:0007669"/>
    <property type="project" value="TreeGrafter"/>
</dbReference>
<comment type="caution">
    <text evidence="3">The sequence shown here is derived from an EMBL/GenBank/DDBJ whole genome shotgun (WGS) entry which is preliminary data.</text>
</comment>
<sequence length="406" mass="45695">MRILRLLVASLLPLLVSTSPVNTIPPSRNDVCLDDASIPSISTILNTNTPMTSTSSSEKKNLPVFFFHGLTGNSTEGFNYQANLTAEGRVFVPLAFCERECSLTALNIQVPMAIAAVREVVANDERFASGYIFIGHSQGAMMARAVIEQMDDHKVHTFVSLAGGVNGVFYGPQETDRNSIHDLKAGFGAAILPQNLFDFTGYTPEEYRGKMQTDLVRRSMDPTIQAAYSITNLLWMPVRDVWLSTNPFLPMINNVNSCAWFDFYCHMEKIRRKNNFLKLKEAHYFASPEDGVLSPWQASHLGHYSEVNSLEEIETQFESLTIVEMHDTVEYKEDTYGLRTLDERGALFRYTASEFLTAVGCTTFPSSTRTDCASSILSTINLCTKCFGKRFLWIRTNIFYYIVKKF</sequence>
<organism evidence="3 4">
    <name type="scientific">Phytophthora nicotianae</name>
    <name type="common">Potato buckeye rot agent</name>
    <name type="synonym">Phytophthora parasitica</name>
    <dbReference type="NCBI Taxonomy" id="4792"/>
    <lineage>
        <taxon>Eukaryota</taxon>
        <taxon>Sar</taxon>
        <taxon>Stramenopiles</taxon>
        <taxon>Oomycota</taxon>
        <taxon>Peronosporomycetes</taxon>
        <taxon>Peronosporales</taxon>
        <taxon>Peronosporaceae</taxon>
        <taxon>Phytophthora</taxon>
    </lineage>
</organism>
<name>A0A0W8CL67_PHYNI</name>
<dbReference type="AlphaFoldDB" id="A0A0W8CL67"/>
<accession>A0A0W8CL67</accession>
<dbReference type="InterPro" id="IPR029058">
    <property type="entry name" value="AB_hydrolase_fold"/>
</dbReference>
<reference evidence="3 4" key="1">
    <citation type="submission" date="2015-11" db="EMBL/GenBank/DDBJ databases">
        <title>Genomes and virulence difference between two physiological races of Phytophthora nicotianae.</title>
        <authorList>
            <person name="Liu H."/>
            <person name="Ma X."/>
            <person name="Yu H."/>
            <person name="Fang D."/>
            <person name="Li Y."/>
            <person name="Wang X."/>
            <person name="Wang W."/>
            <person name="Dong Y."/>
            <person name="Xiao B."/>
        </authorList>
    </citation>
    <scope>NUCLEOTIDE SEQUENCE [LARGE SCALE GENOMIC DNA]</scope>
    <source>
        <strain evidence="4">race 1</strain>
    </source>
</reference>
<feature type="signal peptide" evidence="2">
    <location>
        <begin position="1"/>
        <end position="18"/>
    </location>
</feature>
<dbReference type="Gene3D" id="3.40.50.1820">
    <property type="entry name" value="alpha/beta hydrolase"/>
    <property type="match status" value="1"/>
</dbReference>
<dbReference type="SUPFAM" id="SSF53474">
    <property type="entry name" value="alpha/beta-Hydrolases"/>
    <property type="match status" value="1"/>
</dbReference>
<protein>
    <submittedName>
        <fullName evidence="3">GTP-binding protein YjiA</fullName>
    </submittedName>
</protein>
<gene>
    <name evidence="3" type="ORF">AM588_10000766</name>
</gene>
<feature type="chain" id="PRO_5006940631" evidence="2">
    <location>
        <begin position="19"/>
        <end position="406"/>
    </location>
</feature>
<dbReference type="EMBL" id="LNFP01001860">
    <property type="protein sequence ID" value="KUF84843.1"/>
    <property type="molecule type" value="Genomic_DNA"/>
</dbReference>
<evidence type="ECO:0000256" key="1">
    <source>
        <dbReference type="ARBA" id="ARBA00022801"/>
    </source>
</evidence>
<dbReference type="PANTHER" id="PTHR11247">
    <property type="entry name" value="PALMITOYL-PROTEIN THIOESTERASE/DOLICHYLDIPHOSPHATASE 1"/>
    <property type="match status" value="1"/>
</dbReference>
<dbReference type="GO" id="GO:0005764">
    <property type="term" value="C:lysosome"/>
    <property type="evidence" value="ECO:0007669"/>
    <property type="project" value="TreeGrafter"/>
</dbReference>